<dbReference type="Proteomes" id="UP001295444">
    <property type="component" value="Chromosome 02"/>
</dbReference>
<accession>A0AAD1RE58</accession>
<feature type="non-terminal residue" evidence="2">
    <location>
        <position position="1"/>
    </location>
</feature>
<organism evidence="2 3">
    <name type="scientific">Pelobates cultripes</name>
    <name type="common">Western spadefoot toad</name>
    <dbReference type="NCBI Taxonomy" id="61616"/>
    <lineage>
        <taxon>Eukaryota</taxon>
        <taxon>Metazoa</taxon>
        <taxon>Chordata</taxon>
        <taxon>Craniata</taxon>
        <taxon>Vertebrata</taxon>
        <taxon>Euteleostomi</taxon>
        <taxon>Amphibia</taxon>
        <taxon>Batrachia</taxon>
        <taxon>Anura</taxon>
        <taxon>Pelobatoidea</taxon>
        <taxon>Pelobatidae</taxon>
        <taxon>Pelobates</taxon>
    </lineage>
</organism>
<name>A0AAD1RE58_PELCU</name>
<dbReference type="EMBL" id="OW240913">
    <property type="protein sequence ID" value="CAH2250621.1"/>
    <property type="molecule type" value="Genomic_DNA"/>
</dbReference>
<gene>
    <name evidence="2" type="ORF">PECUL_23A048754</name>
</gene>
<feature type="region of interest" description="Disordered" evidence="1">
    <location>
        <begin position="69"/>
        <end position="100"/>
    </location>
</feature>
<protein>
    <submittedName>
        <fullName evidence="2">Uncharacterized protein</fullName>
    </submittedName>
</protein>
<reference evidence="2" key="1">
    <citation type="submission" date="2022-03" db="EMBL/GenBank/DDBJ databases">
        <authorList>
            <person name="Alioto T."/>
            <person name="Alioto T."/>
            <person name="Gomez Garrido J."/>
        </authorList>
    </citation>
    <scope>NUCLEOTIDE SEQUENCE</scope>
</reference>
<keyword evidence="3" id="KW-1185">Reference proteome</keyword>
<proteinExistence type="predicted"/>
<feature type="compositionally biased region" description="Basic and acidic residues" evidence="1">
    <location>
        <begin position="91"/>
        <end position="100"/>
    </location>
</feature>
<dbReference type="AlphaFoldDB" id="A0AAD1RE58"/>
<evidence type="ECO:0000313" key="3">
    <source>
        <dbReference type="Proteomes" id="UP001295444"/>
    </source>
</evidence>
<evidence type="ECO:0000313" key="2">
    <source>
        <dbReference type="EMBL" id="CAH2250621.1"/>
    </source>
</evidence>
<evidence type="ECO:0000256" key="1">
    <source>
        <dbReference type="SAM" id="MobiDB-lite"/>
    </source>
</evidence>
<sequence length="100" mass="10508">DQWLVNLCHPANTNARPGQARVAGRQGATRDHLSESLYPAQAQGAISIGEGSGRKHVQEIRISIAERGATRGAGCPAQAPSPCPASPSEFPQRRKVGEGI</sequence>